<accession>A0ABR3FJX8</accession>
<dbReference type="InterPro" id="IPR036047">
    <property type="entry name" value="F-box-like_dom_sf"/>
</dbReference>
<dbReference type="InterPro" id="IPR001810">
    <property type="entry name" value="F-box_dom"/>
</dbReference>
<dbReference type="Pfam" id="PF12937">
    <property type="entry name" value="F-box-like"/>
    <property type="match status" value="1"/>
</dbReference>
<keyword evidence="4" id="KW-1185">Reference proteome</keyword>
<name>A0ABR3FJX8_9AGAR</name>
<reference evidence="3 4" key="1">
    <citation type="submission" date="2024-02" db="EMBL/GenBank/DDBJ databases">
        <title>A draft genome for the cacao thread blight pathogen Marasmius crinis-equi.</title>
        <authorList>
            <person name="Cohen S.P."/>
            <person name="Baruah I.K."/>
            <person name="Amoako-Attah I."/>
            <person name="Bukari Y."/>
            <person name="Meinhardt L.W."/>
            <person name="Bailey B.A."/>
        </authorList>
    </citation>
    <scope>NUCLEOTIDE SEQUENCE [LARGE SCALE GENOMIC DNA]</scope>
    <source>
        <strain evidence="3 4">GH-76</strain>
    </source>
</reference>
<feature type="region of interest" description="Disordered" evidence="1">
    <location>
        <begin position="34"/>
        <end position="58"/>
    </location>
</feature>
<gene>
    <name evidence="3" type="ORF">V5O48_006282</name>
</gene>
<proteinExistence type="predicted"/>
<dbReference type="Proteomes" id="UP001465976">
    <property type="component" value="Unassembled WGS sequence"/>
</dbReference>
<comment type="caution">
    <text evidence="3">The sequence shown here is derived from an EMBL/GenBank/DDBJ whole genome shotgun (WGS) entry which is preliminary data.</text>
</comment>
<evidence type="ECO:0000256" key="1">
    <source>
        <dbReference type="SAM" id="MobiDB-lite"/>
    </source>
</evidence>
<organism evidence="3 4">
    <name type="scientific">Marasmius crinis-equi</name>
    <dbReference type="NCBI Taxonomy" id="585013"/>
    <lineage>
        <taxon>Eukaryota</taxon>
        <taxon>Fungi</taxon>
        <taxon>Dikarya</taxon>
        <taxon>Basidiomycota</taxon>
        <taxon>Agaricomycotina</taxon>
        <taxon>Agaricomycetes</taxon>
        <taxon>Agaricomycetidae</taxon>
        <taxon>Agaricales</taxon>
        <taxon>Marasmiineae</taxon>
        <taxon>Marasmiaceae</taxon>
        <taxon>Marasmius</taxon>
    </lineage>
</organism>
<dbReference type="CDD" id="cd09917">
    <property type="entry name" value="F-box_SF"/>
    <property type="match status" value="1"/>
</dbReference>
<dbReference type="SUPFAM" id="SSF81383">
    <property type="entry name" value="F-box domain"/>
    <property type="match status" value="1"/>
</dbReference>
<evidence type="ECO:0000259" key="2">
    <source>
        <dbReference type="PROSITE" id="PS50181"/>
    </source>
</evidence>
<evidence type="ECO:0000313" key="4">
    <source>
        <dbReference type="Proteomes" id="UP001465976"/>
    </source>
</evidence>
<evidence type="ECO:0000313" key="3">
    <source>
        <dbReference type="EMBL" id="KAL0575694.1"/>
    </source>
</evidence>
<dbReference type="PROSITE" id="PS50181">
    <property type="entry name" value="FBOX"/>
    <property type="match status" value="1"/>
</dbReference>
<dbReference type="EMBL" id="JBAHYK010000282">
    <property type="protein sequence ID" value="KAL0575694.1"/>
    <property type="molecule type" value="Genomic_DNA"/>
</dbReference>
<sequence>MVRRSLRLQGKDADLVPVLPSSAVADVQKLRRTAPNKKSSELTVDDPDTAVRSSTRAVKKPKDLSRRVKGRLERLCEEIPNEIFLEILKFLNPIDLLHLARTNKELRSILMCRSSSSSWRAARENVAGLPALPSDLEEPQYASLLFDTHCHICLEKPCLNVIWQCRIRCHKACESKVFGTSNEILYREERYFQGHKIVKYLPVYKTSSHNCTYLISAFKPLHHQYMEVKDDTAKLNQWNEKQACRRDEMIRHGLECQRWLKEGRSQRRDEQKTLRSRRRDEITKRLRKLGWDNHELENPAFLSHRHVAQAKVLIDHEWNVIKPPLIRLLEDLKRSRLTEDSGAVVRERYQLLQNTYEAYCTDTLQVHDGVAPPIGDVALLPEFNFTALQKMIQKIPLDRRLTAPDFTKAFDFDLADITKGWMADKGVQLREIARQGDGKCDLRSVVFKCNLCSESLWIPRVYGHRCLFESPLNPFQLPAHKPTGKSCFDPFEDSVLHWRQWSTKLLVYSLCETWYAKTVLDLCGMNMTSCSLEDLEEVDPLLECLDCGNSVGDNTESGGRLFMRWVTAVSAVNDFSDHPELILEPVSSRFFTLTLTIHFRSPRLTAKLKPGSERECRTGTFPCQRSVVSSVRLRLHATGAWTRRLLSGNIWKISEQ</sequence>
<feature type="domain" description="F-box" evidence="2">
    <location>
        <begin position="73"/>
        <end position="122"/>
    </location>
</feature>
<protein>
    <recommendedName>
        <fullName evidence="2">F-box domain-containing protein</fullName>
    </recommendedName>
</protein>